<gene>
    <name evidence="2" type="ORF">AAFH49_16070</name>
</gene>
<protein>
    <submittedName>
        <fullName evidence="2">DUF2075 domain-containing protein</fullName>
    </submittedName>
</protein>
<sequence>MQRAYYHAPIADFLTHDENRIIGELALAHTHALEELQKGAWQQQIQVLKRELADFPDGHVLFEVSIPRMGKRADVVVLLADAVFVLEFKVGSTSYDHAAQDQVLDYALDLKNFHAGSHHVRILPVVVATQATALSLVFQSYSDGLYQPLLANAFQIADCLRSGTAVVTGTLLSAEAWLAAGYQPTPTIIEAAQALYKGHQVADITRSDAGAANLSVTGACIAEIIDQAKAQNHKTICFVTGVPGAGKTLAGLNITNERTHADEQEHAVFLSGNGPLVDVLREALARDKVKDARQRGNRLDKKQAISEVRSFIQNIHHFRDEALRHPGPPIEKVTVFDEAQRAWSAQQASKFMQQKRGQADFNMSEPEFLVEVMDRHPDWCTVVCLIGGGQEINTGEAGLEEWLRAFESRFTEWKIYYSDRIRADRNYLKDGAAVARLDDLQAEPLAALHLAVSVRSFRAEQLAAFVQTVLDADLLAARQLYATHLEAVYPIRITRRLEVAKTWLRQQARGTERCGLVASSGAHRLKPLGLNIKDKIDAPVWFLNGRDDVRSSYYLEDVATEFDIQGLELDWVGVAWDADFWLQHGYWQYRKFKGTRWQQCNTADSRRYLLNAYRVLLTRARQGMILFIPEGSTADATRLPEFYDETYAFFRAIGIPELEEVPA</sequence>
<comment type="caution">
    <text evidence="2">The sequence shown here is derived from an EMBL/GenBank/DDBJ whole genome shotgun (WGS) entry which is preliminary data.</text>
</comment>
<dbReference type="InterPro" id="IPR018647">
    <property type="entry name" value="SLFN_3-like_DNA/RNA_helicase"/>
</dbReference>
<dbReference type="SUPFAM" id="SSF52540">
    <property type="entry name" value="P-loop containing nucleoside triphosphate hydrolases"/>
    <property type="match status" value="1"/>
</dbReference>
<accession>A0ABU9LYB9</accession>
<dbReference type="Gene3D" id="3.40.50.300">
    <property type="entry name" value="P-loop containing nucleotide triphosphate hydrolases"/>
    <property type="match status" value="1"/>
</dbReference>
<evidence type="ECO:0000313" key="3">
    <source>
        <dbReference type="Proteomes" id="UP001479606"/>
    </source>
</evidence>
<evidence type="ECO:0000259" key="1">
    <source>
        <dbReference type="Pfam" id="PF09848"/>
    </source>
</evidence>
<evidence type="ECO:0000313" key="2">
    <source>
        <dbReference type="EMBL" id="MEL5995732.1"/>
    </source>
</evidence>
<dbReference type="EMBL" id="JBCEVZ010000045">
    <property type="protein sequence ID" value="MEL5995732.1"/>
    <property type="molecule type" value="Genomic_DNA"/>
</dbReference>
<dbReference type="InterPro" id="IPR027417">
    <property type="entry name" value="P-loop_NTPase"/>
</dbReference>
<dbReference type="Pfam" id="PF09848">
    <property type="entry name" value="SLFN-g3_helicase"/>
    <property type="match status" value="1"/>
</dbReference>
<dbReference type="RefSeq" id="WP_342299760.1">
    <property type="nucleotide sequence ID" value="NZ_JBCEVZ010000045.1"/>
</dbReference>
<feature type="domain" description="Schlafen group 3-like DNA/RNA helicase" evidence="1">
    <location>
        <begin position="234"/>
        <end position="629"/>
    </location>
</feature>
<dbReference type="Proteomes" id="UP001479606">
    <property type="component" value="Unassembled WGS sequence"/>
</dbReference>
<proteinExistence type="predicted"/>
<reference evidence="2 3" key="1">
    <citation type="journal article" date="2018" name="Arch. Microbiol.">
        <title>Hymenobacter segetis sp. nov., isolated from soil.</title>
        <authorList>
            <person name="Ten L.N."/>
            <person name="Lim S.J."/>
            <person name="Kim B.O."/>
            <person name="Kang I.K."/>
            <person name="Jung H.Y."/>
        </authorList>
    </citation>
    <scope>NUCLEOTIDE SEQUENCE [LARGE SCALE GENOMIC DNA]</scope>
    <source>
        <strain evidence="2 3">S7-3-11</strain>
    </source>
</reference>
<keyword evidence="3" id="KW-1185">Reference proteome</keyword>
<name>A0ABU9LYB9_9BACT</name>
<organism evidence="2 3">
    <name type="scientific">Hymenobacter segetis</name>
    <dbReference type="NCBI Taxonomy" id="2025509"/>
    <lineage>
        <taxon>Bacteria</taxon>
        <taxon>Pseudomonadati</taxon>
        <taxon>Bacteroidota</taxon>
        <taxon>Cytophagia</taxon>
        <taxon>Cytophagales</taxon>
        <taxon>Hymenobacteraceae</taxon>
        <taxon>Hymenobacter</taxon>
    </lineage>
</organism>